<protein>
    <submittedName>
        <fullName evidence="3">SDR family oxidoreductase</fullName>
    </submittedName>
</protein>
<keyword evidence="4" id="KW-1185">Reference proteome</keyword>
<dbReference type="PRINTS" id="PR00080">
    <property type="entry name" value="SDRFAMILY"/>
</dbReference>
<gene>
    <name evidence="3" type="ORF">H8707_10260</name>
</gene>
<keyword evidence="2" id="KW-0560">Oxidoreductase</keyword>
<dbReference type="Pfam" id="PF13561">
    <property type="entry name" value="adh_short_C2"/>
    <property type="match status" value="1"/>
</dbReference>
<dbReference type="EMBL" id="JACRTG010000025">
    <property type="protein sequence ID" value="MBC8588609.1"/>
    <property type="molecule type" value="Genomic_DNA"/>
</dbReference>
<organism evidence="3 4">
    <name type="scientific">Paratissierella segnis</name>
    <dbReference type="NCBI Taxonomy" id="2763679"/>
    <lineage>
        <taxon>Bacteria</taxon>
        <taxon>Bacillati</taxon>
        <taxon>Bacillota</taxon>
        <taxon>Tissierellia</taxon>
        <taxon>Tissierellales</taxon>
        <taxon>Tissierellaceae</taxon>
        <taxon>Paratissierella</taxon>
    </lineage>
</organism>
<dbReference type="NCBIfam" id="NF005559">
    <property type="entry name" value="PRK07231.1"/>
    <property type="match status" value="1"/>
</dbReference>
<reference evidence="3" key="1">
    <citation type="submission" date="2020-08" db="EMBL/GenBank/DDBJ databases">
        <title>Genome public.</title>
        <authorList>
            <person name="Liu C."/>
            <person name="Sun Q."/>
        </authorList>
    </citation>
    <scope>NUCLEOTIDE SEQUENCE</scope>
    <source>
        <strain evidence="3">BX21</strain>
    </source>
</reference>
<comment type="caution">
    <text evidence="3">The sequence shown here is derived from an EMBL/GenBank/DDBJ whole genome shotgun (WGS) entry which is preliminary data.</text>
</comment>
<dbReference type="CDD" id="cd05233">
    <property type="entry name" value="SDR_c"/>
    <property type="match status" value="1"/>
</dbReference>
<accession>A0A926EYH1</accession>
<dbReference type="GO" id="GO:0016491">
    <property type="term" value="F:oxidoreductase activity"/>
    <property type="evidence" value="ECO:0007669"/>
    <property type="project" value="UniProtKB-KW"/>
</dbReference>
<evidence type="ECO:0000256" key="2">
    <source>
        <dbReference type="ARBA" id="ARBA00023002"/>
    </source>
</evidence>
<dbReference type="RefSeq" id="WP_262430066.1">
    <property type="nucleotide sequence ID" value="NZ_JACRTG010000025.1"/>
</dbReference>
<dbReference type="PRINTS" id="PR00081">
    <property type="entry name" value="GDHRDH"/>
</dbReference>
<dbReference type="GO" id="GO:0008206">
    <property type="term" value="P:bile acid metabolic process"/>
    <property type="evidence" value="ECO:0007669"/>
    <property type="project" value="UniProtKB-ARBA"/>
</dbReference>
<dbReference type="Gene3D" id="3.40.50.720">
    <property type="entry name" value="NAD(P)-binding Rossmann-like Domain"/>
    <property type="match status" value="1"/>
</dbReference>
<name>A0A926EYH1_9FIRM</name>
<dbReference type="PANTHER" id="PTHR24321">
    <property type="entry name" value="DEHYDROGENASES, SHORT CHAIN"/>
    <property type="match status" value="1"/>
</dbReference>
<dbReference type="InterPro" id="IPR002347">
    <property type="entry name" value="SDR_fam"/>
</dbReference>
<evidence type="ECO:0000313" key="4">
    <source>
        <dbReference type="Proteomes" id="UP000601171"/>
    </source>
</evidence>
<dbReference type="Proteomes" id="UP000601171">
    <property type="component" value="Unassembled WGS sequence"/>
</dbReference>
<dbReference type="InterPro" id="IPR036291">
    <property type="entry name" value="NAD(P)-bd_dom_sf"/>
</dbReference>
<dbReference type="AlphaFoldDB" id="A0A926EYH1"/>
<sequence length="254" mass="27726">MKRFNNKVAVVTGGTSGIGLAVVKDLLTEGANVIMSASDKVRGLDVEKKLQEYHDRVNFFCCDVSNEGNVKELFRYVNDMFGRLDILHNNAGVSMGSNLENTTSEEWEKTLDVNLKGAFLCSKYALNMLKNSNSGVIINTISELGIVATKNCIAYLCSKGGLIQLTRGMALELAPYGIRVNAVCPASTDTPMFHADMDSDGNYEENVKRLVKSYPLGRIAKPEEISPAVLYLASEEASFITGQYIVLDGGFTIQ</sequence>
<evidence type="ECO:0000313" key="3">
    <source>
        <dbReference type="EMBL" id="MBC8588609.1"/>
    </source>
</evidence>
<dbReference type="FunFam" id="3.40.50.720:FF:000084">
    <property type="entry name" value="Short-chain dehydrogenase reductase"/>
    <property type="match status" value="1"/>
</dbReference>
<dbReference type="PANTHER" id="PTHR24321:SF8">
    <property type="entry name" value="ESTRADIOL 17-BETA-DEHYDROGENASE 8-RELATED"/>
    <property type="match status" value="1"/>
</dbReference>
<comment type="similarity">
    <text evidence="1">Belongs to the short-chain dehydrogenases/reductases (SDR) family.</text>
</comment>
<dbReference type="SUPFAM" id="SSF51735">
    <property type="entry name" value="NAD(P)-binding Rossmann-fold domains"/>
    <property type="match status" value="1"/>
</dbReference>
<proteinExistence type="inferred from homology"/>
<evidence type="ECO:0000256" key="1">
    <source>
        <dbReference type="ARBA" id="ARBA00006484"/>
    </source>
</evidence>